<evidence type="ECO:0000313" key="5">
    <source>
        <dbReference type="EMBL" id="KAF5836722.1"/>
    </source>
</evidence>
<accession>A0ABQ7GQ37</accession>
<evidence type="ECO:0000256" key="2">
    <source>
        <dbReference type="ARBA" id="ARBA00022741"/>
    </source>
</evidence>
<comment type="similarity">
    <text evidence="1">Belongs to the AFG1 ATPase family.</text>
</comment>
<feature type="region of interest" description="Disordered" evidence="4">
    <location>
        <begin position="127"/>
        <end position="149"/>
    </location>
</feature>
<dbReference type="InterPro" id="IPR027417">
    <property type="entry name" value="P-loop_NTPase"/>
</dbReference>
<sequence length="330" mass="36104">MSMLHFVQQQLKGSSCYAHALAACLSSLPCQQVAPPSAGKLGRTSEEVNCTAAGGASNTSCHCLPRTQASHSWSARSQSCSFSTCCRASVPDSCREPCQGTSPMFRTSMPAHIISFPSIHQARDLSTSQACQTSQAAEAAASRQEPESGPARIYWDKRHAGVYRADPRQELTINMLQDLFERLVQGVGQPRRLRGKRSGLTIVDAVASKDDGSFSGGGFWSGINSLMKGSRDSPSDRPHIQGLYMYGGVGCGKTMLMDLFVEAAPPELQVKRTHFHDFMLEVHTKLRDFKCDRDPLLRVADSIAKNVRVLAMDEFFVTDVADAMILHRLF</sequence>
<comment type="caution">
    <text evidence="5">The sequence shown here is derived from an EMBL/GenBank/DDBJ whole genome shotgun (WGS) entry which is preliminary data.</text>
</comment>
<feature type="compositionally biased region" description="Low complexity" evidence="4">
    <location>
        <begin position="127"/>
        <end position="143"/>
    </location>
</feature>
<evidence type="ECO:0000256" key="1">
    <source>
        <dbReference type="ARBA" id="ARBA00010322"/>
    </source>
</evidence>
<protein>
    <submittedName>
        <fullName evidence="5">AFG1-like ATPase-domain-containing protein</fullName>
    </submittedName>
</protein>
<organism evidence="5 6">
    <name type="scientific">Dunaliella salina</name>
    <name type="common">Green alga</name>
    <name type="synonym">Protococcus salinus</name>
    <dbReference type="NCBI Taxonomy" id="3046"/>
    <lineage>
        <taxon>Eukaryota</taxon>
        <taxon>Viridiplantae</taxon>
        <taxon>Chlorophyta</taxon>
        <taxon>core chlorophytes</taxon>
        <taxon>Chlorophyceae</taxon>
        <taxon>CS clade</taxon>
        <taxon>Chlamydomonadales</taxon>
        <taxon>Dunaliellaceae</taxon>
        <taxon>Dunaliella</taxon>
    </lineage>
</organism>
<evidence type="ECO:0000256" key="4">
    <source>
        <dbReference type="SAM" id="MobiDB-lite"/>
    </source>
</evidence>
<keyword evidence="3" id="KW-0067">ATP-binding</keyword>
<dbReference type="Pfam" id="PF03969">
    <property type="entry name" value="AFG1_ATPase"/>
    <property type="match status" value="1"/>
</dbReference>
<evidence type="ECO:0000256" key="3">
    <source>
        <dbReference type="ARBA" id="ARBA00022840"/>
    </source>
</evidence>
<gene>
    <name evidence="5" type="ORF">DUNSADRAFT_5549</name>
</gene>
<proteinExistence type="inferred from homology"/>
<keyword evidence="2" id="KW-0547">Nucleotide-binding</keyword>
<dbReference type="PANTHER" id="PTHR12169">
    <property type="entry name" value="ATPASE N2B"/>
    <property type="match status" value="1"/>
</dbReference>
<dbReference type="Gene3D" id="3.40.50.300">
    <property type="entry name" value="P-loop containing nucleotide triphosphate hydrolases"/>
    <property type="match status" value="1"/>
</dbReference>
<name>A0ABQ7GQ37_DUNSA</name>
<reference evidence="5" key="1">
    <citation type="submission" date="2017-08" db="EMBL/GenBank/DDBJ databases">
        <authorList>
            <person name="Polle J.E."/>
            <person name="Barry K."/>
            <person name="Cushman J."/>
            <person name="Schmutz J."/>
            <person name="Tran D."/>
            <person name="Hathwaick L.T."/>
            <person name="Yim W.C."/>
            <person name="Jenkins J."/>
            <person name="Mckie-Krisberg Z.M."/>
            <person name="Prochnik S."/>
            <person name="Lindquist E."/>
            <person name="Dockter R.B."/>
            <person name="Adam C."/>
            <person name="Molina H."/>
            <person name="Bunkerborg J."/>
            <person name="Jin E."/>
            <person name="Buchheim M."/>
            <person name="Magnuson J."/>
        </authorList>
    </citation>
    <scope>NUCLEOTIDE SEQUENCE</scope>
    <source>
        <strain evidence="5">CCAP 19/18</strain>
    </source>
</reference>
<dbReference type="Proteomes" id="UP000815325">
    <property type="component" value="Unassembled WGS sequence"/>
</dbReference>
<dbReference type="EMBL" id="MU069646">
    <property type="protein sequence ID" value="KAF5836722.1"/>
    <property type="molecule type" value="Genomic_DNA"/>
</dbReference>
<dbReference type="InterPro" id="IPR005654">
    <property type="entry name" value="ATPase_AFG1-like"/>
</dbReference>
<feature type="non-terminal residue" evidence="5">
    <location>
        <position position="330"/>
    </location>
</feature>
<evidence type="ECO:0000313" key="6">
    <source>
        <dbReference type="Proteomes" id="UP000815325"/>
    </source>
</evidence>
<dbReference type="SUPFAM" id="SSF52540">
    <property type="entry name" value="P-loop containing nucleoside triphosphate hydrolases"/>
    <property type="match status" value="1"/>
</dbReference>
<dbReference type="PANTHER" id="PTHR12169:SF29">
    <property type="entry name" value="AFG1-LIKE ATPASE FAMILY PROTEIN"/>
    <property type="match status" value="1"/>
</dbReference>
<keyword evidence="6" id="KW-1185">Reference proteome</keyword>